<gene>
    <name evidence="2" type="ORF">B7R54_04725</name>
</gene>
<accession>A0A3E0VMZ4</accession>
<dbReference type="InterPro" id="IPR052917">
    <property type="entry name" value="Stress-Dev_Protein"/>
</dbReference>
<dbReference type="Pfam" id="PF16242">
    <property type="entry name" value="Pyrid_ox_like"/>
    <property type="match status" value="1"/>
</dbReference>
<evidence type="ECO:0000259" key="1">
    <source>
        <dbReference type="Pfam" id="PF16242"/>
    </source>
</evidence>
<keyword evidence="3" id="KW-1185">Reference proteome</keyword>
<dbReference type="Gene3D" id="2.30.110.10">
    <property type="entry name" value="Electron Transport, Fmn-binding Protein, Chain A"/>
    <property type="match status" value="1"/>
</dbReference>
<dbReference type="EMBL" id="NBWZ01000001">
    <property type="protein sequence ID" value="RFA11091.1"/>
    <property type="molecule type" value="Genomic_DNA"/>
</dbReference>
<dbReference type="PANTHER" id="PTHR34818:SF1">
    <property type="entry name" value="PROTEIN BLI-3"/>
    <property type="match status" value="1"/>
</dbReference>
<dbReference type="Proteomes" id="UP000256486">
    <property type="component" value="Unassembled WGS sequence"/>
</dbReference>
<dbReference type="AlphaFoldDB" id="A0A3E0VMZ4"/>
<dbReference type="InterPro" id="IPR038725">
    <property type="entry name" value="YdaG_split_barrel_FMN-bd"/>
</dbReference>
<dbReference type="InterPro" id="IPR012349">
    <property type="entry name" value="Split_barrel_FMN-bd"/>
</dbReference>
<evidence type="ECO:0000313" key="3">
    <source>
        <dbReference type="Proteomes" id="UP000256486"/>
    </source>
</evidence>
<sequence length="168" mass="18292">MTDSTTTDTNSTDGVARVAELIKGFRFAMMTTRSADGKLVSRPFTVQDTTFDGDLWFIVARDSHEIAEISADPVVNVAFTSGDTWVSLSGRAEQVDDAAKLKDLWNSAVDAWFPDGPEDPNATLVKFESDSAEYWDTPGGRVATVFSLVKSKLTGKPYDGGENEKVEL</sequence>
<proteinExistence type="predicted"/>
<name>A0A3E0VMZ4_9MICO</name>
<feature type="domain" description="General stress protein FMN-binding split barrel" evidence="1">
    <location>
        <begin position="14"/>
        <end position="159"/>
    </location>
</feature>
<evidence type="ECO:0000313" key="2">
    <source>
        <dbReference type="EMBL" id="RFA11091.1"/>
    </source>
</evidence>
<dbReference type="SUPFAM" id="SSF50475">
    <property type="entry name" value="FMN-binding split barrel"/>
    <property type="match status" value="1"/>
</dbReference>
<organism evidence="2 3">
    <name type="scientific">Subtercola boreus</name>
    <dbReference type="NCBI Taxonomy" id="120213"/>
    <lineage>
        <taxon>Bacteria</taxon>
        <taxon>Bacillati</taxon>
        <taxon>Actinomycetota</taxon>
        <taxon>Actinomycetes</taxon>
        <taxon>Micrococcales</taxon>
        <taxon>Microbacteriaceae</taxon>
        <taxon>Subtercola</taxon>
    </lineage>
</organism>
<reference evidence="2 3" key="1">
    <citation type="submission" date="2017-04" db="EMBL/GenBank/DDBJ databases">
        <title>Comparative genome analysis of Subtercola boreus.</title>
        <authorList>
            <person name="Cho Y.-J."/>
            <person name="Cho A."/>
            <person name="Kim O.-S."/>
            <person name="Lee J.-I."/>
        </authorList>
    </citation>
    <scope>NUCLEOTIDE SEQUENCE [LARGE SCALE GENOMIC DNA]</scope>
    <source>
        <strain evidence="2 3">K300</strain>
    </source>
</reference>
<dbReference type="OrthoDB" id="1432662at2"/>
<dbReference type="PANTHER" id="PTHR34818">
    <property type="entry name" value="PROTEIN BLI-3"/>
    <property type="match status" value="1"/>
</dbReference>
<protein>
    <submittedName>
        <fullName evidence="2">Pyridoxamine 5'-phosphate oxidase</fullName>
    </submittedName>
</protein>
<comment type="caution">
    <text evidence="2">The sequence shown here is derived from an EMBL/GenBank/DDBJ whole genome shotgun (WGS) entry which is preliminary data.</text>
</comment>